<name>A0ABS8TB97_DATST</name>
<reference evidence="1 2" key="1">
    <citation type="journal article" date="2021" name="BMC Genomics">
        <title>Datura genome reveals duplications of psychoactive alkaloid biosynthetic genes and high mutation rate following tissue culture.</title>
        <authorList>
            <person name="Rajewski A."/>
            <person name="Carter-House D."/>
            <person name="Stajich J."/>
            <person name="Litt A."/>
        </authorList>
    </citation>
    <scope>NUCLEOTIDE SEQUENCE [LARGE SCALE GENOMIC DNA]</scope>
    <source>
        <strain evidence="1">AR-01</strain>
    </source>
</reference>
<comment type="caution">
    <text evidence="1">The sequence shown here is derived from an EMBL/GenBank/DDBJ whole genome shotgun (WGS) entry which is preliminary data.</text>
</comment>
<evidence type="ECO:0000313" key="1">
    <source>
        <dbReference type="EMBL" id="MCD7468403.1"/>
    </source>
</evidence>
<sequence length="137" mass="15991">MGYMGYSRVIGRRRRRRRKCYGIRGFKLNSRKFSVQRLSVKFLYLFNILRKSLKSSCGVLLNLLKKNVSGRKERDEKKNLVRENVDYGMYGNSASGNYKLKSFTHSNSFYAEAIADCLDFIKRNSLSIEERKTSPLP</sequence>
<dbReference type="PANTHER" id="PTHR34996:SF3">
    <property type="entry name" value="OS06G0327400 PROTEIN"/>
    <property type="match status" value="1"/>
</dbReference>
<keyword evidence="2" id="KW-1185">Reference proteome</keyword>
<evidence type="ECO:0000313" key="2">
    <source>
        <dbReference type="Proteomes" id="UP000823775"/>
    </source>
</evidence>
<protein>
    <submittedName>
        <fullName evidence="1">Uncharacterized protein</fullName>
    </submittedName>
</protein>
<dbReference type="PANTHER" id="PTHR34996">
    <property type="entry name" value="OS06G0327400 PROTEIN"/>
    <property type="match status" value="1"/>
</dbReference>
<organism evidence="1 2">
    <name type="scientific">Datura stramonium</name>
    <name type="common">Jimsonweed</name>
    <name type="synonym">Common thornapple</name>
    <dbReference type="NCBI Taxonomy" id="4076"/>
    <lineage>
        <taxon>Eukaryota</taxon>
        <taxon>Viridiplantae</taxon>
        <taxon>Streptophyta</taxon>
        <taxon>Embryophyta</taxon>
        <taxon>Tracheophyta</taxon>
        <taxon>Spermatophyta</taxon>
        <taxon>Magnoliopsida</taxon>
        <taxon>eudicotyledons</taxon>
        <taxon>Gunneridae</taxon>
        <taxon>Pentapetalae</taxon>
        <taxon>asterids</taxon>
        <taxon>lamiids</taxon>
        <taxon>Solanales</taxon>
        <taxon>Solanaceae</taxon>
        <taxon>Solanoideae</taxon>
        <taxon>Datureae</taxon>
        <taxon>Datura</taxon>
    </lineage>
</organism>
<gene>
    <name evidence="1" type="ORF">HAX54_006567</name>
</gene>
<dbReference type="Proteomes" id="UP000823775">
    <property type="component" value="Unassembled WGS sequence"/>
</dbReference>
<accession>A0ABS8TB97</accession>
<dbReference type="EMBL" id="JACEIK010001330">
    <property type="protein sequence ID" value="MCD7468403.1"/>
    <property type="molecule type" value="Genomic_DNA"/>
</dbReference>
<proteinExistence type="predicted"/>